<name>A0AAI9K2W5_9FIRM</name>
<keyword evidence="2" id="KW-0472">Membrane</keyword>
<keyword evidence="2" id="KW-0812">Transmembrane</keyword>
<dbReference type="Pfam" id="PF26273">
    <property type="entry name" value="Gly_zipper"/>
    <property type="match status" value="1"/>
</dbReference>
<reference evidence="4" key="1">
    <citation type="submission" date="2020-06" db="EMBL/GenBank/DDBJ databases">
        <title>Characterization of fructooligosaccharide metabolism and fructooligosaccharide-degrading enzymes in human commensal butyrate producers.</title>
        <authorList>
            <person name="Tanno H."/>
            <person name="Fujii T."/>
            <person name="Hirano K."/>
            <person name="Maeno S."/>
            <person name="Tonozuka T."/>
            <person name="Sakamoto M."/>
            <person name="Ohkuma M."/>
            <person name="Tochio T."/>
            <person name="Endo A."/>
        </authorList>
    </citation>
    <scope>NUCLEOTIDE SEQUENCE</scope>
    <source>
        <strain evidence="4">JCM 31265</strain>
    </source>
</reference>
<dbReference type="AlphaFoldDB" id="A0AAI9K2W5"/>
<sequence>MREKQGVNKKDNLSENGMDKGNKKSTCETLQAMFGGMIVSQPVDKLKTQVKGYSVTPITERMLKKHKLGDVIAEICDMTELEREIRQGLENGLPVYGFFRNKQMWSCFIFEKEEIARDSLTPEPESGKDMLSIYKLRKYYIHPDVDNLTEDMMEAAHGNMYQKVIDVFGDDKSDGFFLRDKIYVCKRDKTTGAPLGIIIGVALGIVYGMLFDNLALGISIGFCFGISFSMIWGTSTHKYAEHGLADRAEAEDADNVIKGLGSDGEDGINR</sequence>
<accession>A0AAI9K2W5</accession>
<comment type="caution">
    <text evidence="4">The sequence shown here is derived from an EMBL/GenBank/DDBJ whole genome shotgun (WGS) entry which is preliminary data.</text>
</comment>
<evidence type="ECO:0000256" key="1">
    <source>
        <dbReference type="SAM" id="MobiDB-lite"/>
    </source>
</evidence>
<protein>
    <recommendedName>
        <fullName evidence="3">Glycine zipper-like domain-containing protein</fullName>
    </recommendedName>
</protein>
<gene>
    <name evidence="4" type="ORF">COEU31_05230</name>
</gene>
<keyword evidence="2" id="KW-1133">Transmembrane helix</keyword>
<proteinExistence type="predicted"/>
<dbReference type="RefSeq" id="WP_242859629.1">
    <property type="nucleotide sequence ID" value="NZ_BLYL01000002.1"/>
</dbReference>
<feature type="transmembrane region" description="Helical" evidence="2">
    <location>
        <begin position="216"/>
        <end position="234"/>
    </location>
</feature>
<evidence type="ECO:0000259" key="3">
    <source>
        <dbReference type="Pfam" id="PF26273"/>
    </source>
</evidence>
<evidence type="ECO:0000256" key="2">
    <source>
        <dbReference type="SAM" id="Phobius"/>
    </source>
</evidence>
<evidence type="ECO:0000313" key="4">
    <source>
        <dbReference type="EMBL" id="GFO93477.1"/>
    </source>
</evidence>
<organism evidence="4 5">
    <name type="scientific">Coprococcus eutactus</name>
    <dbReference type="NCBI Taxonomy" id="33043"/>
    <lineage>
        <taxon>Bacteria</taxon>
        <taxon>Bacillati</taxon>
        <taxon>Bacillota</taxon>
        <taxon>Clostridia</taxon>
        <taxon>Lachnospirales</taxon>
        <taxon>Lachnospiraceae</taxon>
        <taxon>Coprococcus</taxon>
    </lineage>
</organism>
<dbReference type="Proteomes" id="UP000660047">
    <property type="component" value="Unassembled WGS sequence"/>
</dbReference>
<feature type="transmembrane region" description="Helical" evidence="2">
    <location>
        <begin position="191"/>
        <end position="210"/>
    </location>
</feature>
<feature type="domain" description="Glycine zipper-like" evidence="3">
    <location>
        <begin position="195"/>
        <end position="231"/>
    </location>
</feature>
<feature type="region of interest" description="Disordered" evidence="1">
    <location>
        <begin position="1"/>
        <end position="23"/>
    </location>
</feature>
<evidence type="ECO:0000313" key="5">
    <source>
        <dbReference type="Proteomes" id="UP000660047"/>
    </source>
</evidence>
<dbReference type="InterPro" id="IPR058598">
    <property type="entry name" value="Gly_zipper-like_dom"/>
</dbReference>
<dbReference type="EMBL" id="BLYL01000002">
    <property type="protein sequence ID" value="GFO93477.1"/>
    <property type="molecule type" value="Genomic_DNA"/>
</dbReference>